<dbReference type="PANTHER" id="PTHR31302:SF31">
    <property type="entry name" value="PHOSPHODIESTERASE YAEI"/>
    <property type="match status" value="1"/>
</dbReference>
<organism evidence="4">
    <name type="scientific">Lacrimispora sp. BS-2</name>
    <dbReference type="NCBI Taxonomy" id="3151850"/>
    <lineage>
        <taxon>Bacteria</taxon>
        <taxon>Bacillati</taxon>
        <taxon>Bacillota</taxon>
        <taxon>Clostridia</taxon>
        <taxon>Lachnospirales</taxon>
        <taxon>Lachnospiraceae</taxon>
        <taxon>Lacrimispora</taxon>
    </lineage>
</organism>
<dbReference type="PANTHER" id="PTHR31302">
    <property type="entry name" value="TRANSMEMBRANE PROTEIN WITH METALLOPHOSPHOESTERASE DOMAIN-RELATED"/>
    <property type="match status" value="1"/>
</dbReference>
<dbReference type="InterPro" id="IPR004843">
    <property type="entry name" value="Calcineurin-like_PHP"/>
</dbReference>
<dbReference type="SUPFAM" id="SSF56300">
    <property type="entry name" value="Metallo-dependent phosphatases"/>
    <property type="match status" value="1"/>
</dbReference>
<protein>
    <submittedName>
        <fullName evidence="4">Metallophosphoesterase</fullName>
    </submittedName>
</protein>
<name>A0AAU7PRV2_9FIRM</name>
<dbReference type="RefSeq" id="WP_349947705.1">
    <property type="nucleotide sequence ID" value="NZ_CP157940.1"/>
</dbReference>
<keyword evidence="1" id="KW-0479">Metal-binding</keyword>
<dbReference type="GO" id="GO:0009245">
    <property type="term" value="P:lipid A biosynthetic process"/>
    <property type="evidence" value="ECO:0007669"/>
    <property type="project" value="TreeGrafter"/>
</dbReference>
<dbReference type="GO" id="GO:0016020">
    <property type="term" value="C:membrane"/>
    <property type="evidence" value="ECO:0007669"/>
    <property type="project" value="GOC"/>
</dbReference>
<evidence type="ECO:0000313" key="4">
    <source>
        <dbReference type="EMBL" id="XBS55020.1"/>
    </source>
</evidence>
<dbReference type="GO" id="GO:0008758">
    <property type="term" value="F:UDP-2,3-diacylglucosamine hydrolase activity"/>
    <property type="evidence" value="ECO:0007669"/>
    <property type="project" value="TreeGrafter"/>
</dbReference>
<proteinExistence type="predicted"/>
<dbReference type="InterPro" id="IPR051158">
    <property type="entry name" value="Metallophosphoesterase_sf"/>
</dbReference>
<dbReference type="EMBL" id="CP157940">
    <property type="protein sequence ID" value="XBS55020.1"/>
    <property type="molecule type" value="Genomic_DNA"/>
</dbReference>
<accession>A0AAU7PRV2</accession>
<evidence type="ECO:0000256" key="2">
    <source>
        <dbReference type="ARBA" id="ARBA00022801"/>
    </source>
</evidence>
<keyword evidence="2" id="KW-0378">Hydrolase</keyword>
<gene>
    <name evidence="4" type="ORF">ABFV83_04255</name>
</gene>
<dbReference type="Gene3D" id="3.60.21.10">
    <property type="match status" value="1"/>
</dbReference>
<evidence type="ECO:0000259" key="3">
    <source>
        <dbReference type="Pfam" id="PF00149"/>
    </source>
</evidence>
<dbReference type="Pfam" id="PF00149">
    <property type="entry name" value="Metallophos"/>
    <property type="match status" value="1"/>
</dbReference>
<dbReference type="AlphaFoldDB" id="A0AAU7PRV2"/>
<sequence length="283" mass="31545">MGVTAVAFCAALGAGLYLRSEYEKEQLSVERTVLKSAKIRTDRTIVFLSDLHEHRFGDGNERLLAAVAEAAPDLVLVGGDMITSKGRADTAVSLELMEKLAERYPVICGNGNHENRLLWERKVYGEAYEAYVGSLKKLGIKILDNRTELYGQDIAVTGIDLEAGVYRKFRPDDLTEKEIEQKVGEASKERFQILLCHSPLYFPSCRSWGADLTLSGHFHGGTIRLPYLGGVMTPQYQFFLPYCAGEFRSDGKDMIVSRGLGTHSVNIRLNNKPQVVVVDLKRK</sequence>
<reference evidence="4" key="1">
    <citation type="submission" date="2024-06" db="EMBL/GenBank/DDBJ databases">
        <title>Lacrimispora cavernae sp. nov., a novel anaerobe isolated from bat guano pile inside a cave.</title>
        <authorList>
            <person name="Miller S.L."/>
            <person name="Lu N."/>
            <person name="King J."/>
            <person name="Sankaranarayanan K."/>
            <person name="Lawson P.A."/>
        </authorList>
    </citation>
    <scope>NUCLEOTIDE SEQUENCE</scope>
    <source>
        <strain evidence="4">BS-2</strain>
    </source>
</reference>
<dbReference type="InterPro" id="IPR029052">
    <property type="entry name" value="Metallo-depent_PP-like"/>
</dbReference>
<dbReference type="GO" id="GO:0046872">
    <property type="term" value="F:metal ion binding"/>
    <property type="evidence" value="ECO:0007669"/>
    <property type="project" value="UniProtKB-KW"/>
</dbReference>
<feature type="domain" description="Calcineurin-like phosphoesterase" evidence="3">
    <location>
        <begin position="44"/>
        <end position="220"/>
    </location>
</feature>
<evidence type="ECO:0000256" key="1">
    <source>
        <dbReference type="ARBA" id="ARBA00022723"/>
    </source>
</evidence>